<reference evidence="3" key="1">
    <citation type="journal article" date="2019" name="Environ. Microbiol.">
        <title>Fungal ecological strategies reflected in gene transcription - a case study of two litter decomposers.</title>
        <authorList>
            <person name="Barbi F."/>
            <person name="Kohler A."/>
            <person name="Barry K."/>
            <person name="Baskaran P."/>
            <person name="Daum C."/>
            <person name="Fauchery L."/>
            <person name="Ihrmark K."/>
            <person name="Kuo A."/>
            <person name="LaButti K."/>
            <person name="Lipzen A."/>
            <person name="Morin E."/>
            <person name="Grigoriev I.V."/>
            <person name="Henrissat B."/>
            <person name="Lindahl B."/>
            <person name="Martin F."/>
        </authorList>
    </citation>
    <scope>NUCLEOTIDE SEQUENCE</scope>
    <source>
        <strain evidence="3">JB14</strain>
    </source>
</reference>
<accession>A0A6A4HGI4</accession>
<evidence type="ECO:0000259" key="2">
    <source>
        <dbReference type="Pfam" id="PF00244"/>
    </source>
</evidence>
<organism evidence="3 4">
    <name type="scientific">Gymnopus androsaceus JB14</name>
    <dbReference type="NCBI Taxonomy" id="1447944"/>
    <lineage>
        <taxon>Eukaryota</taxon>
        <taxon>Fungi</taxon>
        <taxon>Dikarya</taxon>
        <taxon>Basidiomycota</taxon>
        <taxon>Agaricomycotina</taxon>
        <taxon>Agaricomycetes</taxon>
        <taxon>Agaricomycetidae</taxon>
        <taxon>Agaricales</taxon>
        <taxon>Marasmiineae</taxon>
        <taxon>Omphalotaceae</taxon>
        <taxon>Gymnopus</taxon>
    </lineage>
</organism>
<dbReference type="EMBL" id="ML769506">
    <property type="protein sequence ID" value="KAE9396933.1"/>
    <property type="molecule type" value="Genomic_DNA"/>
</dbReference>
<name>A0A6A4HGI4_9AGAR</name>
<gene>
    <name evidence="3" type="ORF">BT96DRAFT_823981</name>
</gene>
<dbReference type="InterPro" id="IPR036815">
    <property type="entry name" value="14-3-3_dom_sf"/>
</dbReference>
<proteinExistence type="inferred from homology"/>
<dbReference type="SUPFAM" id="SSF48445">
    <property type="entry name" value="14-3-3 protein"/>
    <property type="match status" value="1"/>
</dbReference>
<comment type="similarity">
    <text evidence="1">Belongs to the 14-3-3 family.</text>
</comment>
<feature type="domain" description="14-3-3" evidence="2">
    <location>
        <begin position="16"/>
        <end position="69"/>
    </location>
</feature>
<evidence type="ECO:0000256" key="1">
    <source>
        <dbReference type="ARBA" id="ARBA00006141"/>
    </source>
</evidence>
<dbReference type="Gene3D" id="1.20.190.20">
    <property type="entry name" value="14-3-3 domain"/>
    <property type="match status" value="1"/>
</dbReference>
<keyword evidence="4" id="KW-1185">Reference proteome</keyword>
<sequence length="87" mass="10089">MLFCQLIWFFRSSLSLCLDLTLNFSIFYYEIFNNPYRAVQLFDNAIAKLSTLSEDSFKVPLTMQLPWDNSAHIETTIIITAASFCMC</sequence>
<evidence type="ECO:0000313" key="3">
    <source>
        <dbReference type="EMBL" id="KAE9396933.1"/>
    </source>
</evidence>
<protein>
    <recommendedName>
        <fullName evidence="2">14-3-3 domain-containing protein</fullName>
    </recommendedName>
</protein>
<dbReference type="Pfam" id="PF00244">
    <property type="entry name" value="14-3-3"/>
    <property type="match status" value="1"/>
</dbReference>
<evidence type="ECO:0000313" key="4">
    <source>
        <dbReference type="Proteomes" id="UP000799118"/>
    </source>
</evidence>
<dbReference type="AlphaFoldDB" id="A0A6A4HGI4"/>
<dbReference type="Proteomes" id="UP000799118">
    <property type="component" value="Unassembled WGS sequence"/>
</dbReference>
<dbReference type="InterPro" id="IPR023410">
    <property type="entry name" value="14-3-3_domain"/>
</dbReference>